<dbReference type="Proteomes" id="UP001309876">
    <property type="component" value="Unassembled WGS sequence"/>
</dbReference>
<keyword evidence="11" id="KW-0808">Transferase</keyword>
<keyword evidence="8 9" id="KW-0472">Membrane</keyword>
<gene>
    <name evidence="11" type="primary">OST3</name>
    <name evidence="11" type="ORF">LTR05_008312</name>
</gene>
<dbReference type="SUPFAM" id="SSF52833">
    <property type="entry name" value="Thioredoxin-like"/>
    <property type="match status" value="1"/>
</dbReference>
<sequence>MVKMRVLQLLLAASLSIFSVAAKKSPSAFDIYQKKQFPITLNEQQYDELTSVPRDYYSAVVLTALDAKYACGICREFQPEWDVIGKSWQKGDKKGQSRVLFATLDFDQGRNVFMKHQLQTAPVLFLFPPTTGANASPDGQPTRFDFLGPQTAEGIHGWIQRQLPAGDYPQLVRPFNWSKLITTVTIVIGIFTFGTVAYPYILPVIQNRNLWALLSLIMVLMFTSGHMYNHIRKVPYVTGNGKGGITYFAGGFSNQFGIETQIIAAVYAVLSFATISLGLKVPRMKDARTQQIAAIIWASVAFGMYSFLMSLFRIKNGGYPFWLPPF</sequence>
<accession>A0AAN7STD9</accession>
<evidence type="ECO:0000256" key="3">
    <source>
        <dbReference type="ARBA" id="ARBA00009561"/>
    </source>
</evidence>
<keyword evidence="5 10" id="KW-0732">Signal</keyword>
<comment type="subcellular location">
    <subcellularLocation>
        <location evidence="2">Endoplasmic reticulum membrane</location>
        <topology evidence="2">Multi-pass membrane protein</topology>
    </subcellularLocation>
</comment>
<dbReference type="CDD" id="cd02961">
    <property type="entry name" value="PDI_a_family"/>
    <property type="match status" value="1"/>
</dbReference>
<dbReference type="GO" id="GO:0008250">
    <property type="term" value="C:oligosaccharyltransferase complex"/>
    <property type="evidence" value="ECO:0007669"/>
    <property type="project" value="TreeGrafter"/>
</dbReference>
<comment type="similarity">
    <text evidence="3">Belongs to the OST3/OST6 family.</text>
</comment>
<evidence type="ECO:0000313" key="11">
    <source>
        <dbReference type="EMBL" id="KAK5080995.1"/>
    </source>
</evidence>
<evidence type="ECO:0000256" key="2">
    <source>
        <dbReference type="ARBA" id="ARBA00004477"/>
    </source>
</evidence>
<feature type="transmembrane region" description="Helical" evidence="9">
    <location>
        <begin position="262"/>
        <end position="281"/>
    </location>
</feature>
<feature type="chain" id="PRO_5042846960" evidence="10">
    <location>
        <begin position="23"/>
        <end position="326"/>
    </location>
</feature>
<dbReference type="PANTHER" id="PTHR12692">
    <property type="entry name" value="DOLICHYL-DIPHOSPHOOLIGOSACCHARIDE--PROTEIN GLYCOSYLTRANSFERASE-RELATED"/>
    <property type="match status" value="1"/>
</dbReference>
<keyword evidence="12" id="KW-1185">Reference proteome</keyword>
<dbReference type="GO" id="GO:0018279">
    <property type="term" value="P:protein N-linked glycosylation via asparagine"/>
    <property type="evidence" value="ECO:0007669"/>
    <property type="project" value="TreeGrafter"/>
</dbReference>
<keyword evidence="6" id="KW-0256">Endoplasmic reticulum</keyword>
<evidence type="ECO:0000256" key="6">
    <source>
        <dbReference type="ARBA" id="ARBA00022824"/>
    </source>
</evidence>
<reference evidence="11 12" key="1">
    <citation type="submission" date="2023-08" db="EMBL/GenBank/DDBJ databases">
        <title>Black Yeasts Isolated from many extreme environments.</title>
        <authorList>
            <person name="Coleine C."/>
            <person name="Stajich J.E."/>
            <person name="Selbmann L."/>
        </authorList>
    </citation>
    <scope>NUCLEOTIDE SEQUENCE [LARGE SCALE GENOMIC DNA]</scope>
    <source>
        <strain evidence="11 12">CCFEE 5910</strain>
    </source>
</reference>
<feature type="transmembrane region" description="Helical" evidence="9">
    <location>
        <begin position="210"/>
        <end position="228"/>
    </location>
</feature>
<dbReference type="Pfam" id="PF04756">
    <property type="entry name" value="OST3_OST6"/>
    <property type="match status" value="1"/>
</dbReference>
<dbReference type="FunFam" id="3.40.30.10:FF:000302">
    <property type="entry name" value="Oligosaccharyl transferase subunit (Gamma), putative"/>
    <property type="match status" value="1"/>
</dbReference>
<comment type="function">
    <text evidence="1">Subunit of the oligosaccharyl transferase (OST) complex that catalyzes the initial transfer of a defined glycan (Glc(3)Man(9)GlcNAc(2) in eukaryotes) from the lipid carrier dolichol-pyrophosphate to an asparagine residue within an Asn-X-Ser/Thr consensus motif in nascent polypeptide chains, the first step in protein N-glycosylation. N-glycosylation occurs cotranslationally and the complex associates with the Sec61 complex at the channel-forming translocon complex that mediates protein translocation across the endoplasmic reticulum (ER). All subunits are required for a maximal enzyme activity.</text>
</comment>
<evidence type="ECO:0000256" key="5">
    <source>
        <dbReference type="ARBA" id="ARBA00022729"/>
    </source>
</evidence>
<dbReference type="PANTHER" id="PTHR12692:SF0">
    <property type="entry name" value="GH11935P"/>
    <property type="match status" value="1"/>
</dbReference>
<dbReference type="Gene3D" id="3.40.30.10">
    <property type="entry name" value="Glutaredoxin"/>
    <property type="match status" value="1"/>
</dbReference>
<feature type="transmembrane region" description="Helical" evidence="9">
    <location>
        <begin position="177"/>
        <end position="198"/>
    </location>
</feature>
<keyword evidence="7 9" id="KW-1133">Transmembrane helix</keyword>
<dbReference type="AlphaFoldDB" id="A0AAN7STD9"/>
<protein>
    <submittedName>
        <fullName evidence="11">Oligosaccharyl transferase subunit ost3/OST6</fullName>
    </submittedName>
</protein>
<evidence type="ECO:0000256" key="7">
    <source>
        <dbReference type="ARBA" id="ARBA00022989"/>
    </source>
</evidence>
<evidence type="ECO:0000256" key="4">
    <source>
        <dbReference type="ARBA" id="ARBA00022692"/>
    </source>
</evidence>
<dbReference type="InterPro" id="IPR021149">
    <property type="entry name" value="OligosaccharylTrfase_OST3/OST6"/>
</dbReference>
<dbReference type="EMBL" id="JAVRRJ010000011">
    <property type="protein sequence ID" value="KAK5080995.1"/>
    <property type="molecule type" value="Genomic_DNA"/>
</dbReference>
<organism evidence="11 12">
    <name type="scientific">Lithohypha guttulata</name>
    <dbReference type="NCBI Taxonomy" id="1690604"/>
    <lineage>
        <taxon>Eukaryota</taxon>
        <taxon>Fungi</taxon>
        <taxon>Dikarya</taxon>
        <taxon>Ascomycota</taxon>
        <taxon>Pezizomycotina</taxon>
        <taxon>Eurotiomycetes</taxon>
        <taxon>Chaetothyriomycetidae</taxon>
        <taxon>Chaetothyriales</taxon>
        <taxon>Trichomeriaceae</taxon>
        <taxon>Lithohypha</taxon>
    </lineage>
</organism>
<name>A0AAN7STD9_9EURO</name>
<dbReference type="InterPro" id="IPR036249">
    <property type="entry name" value="Thioredoxin-like_sf"/>
</dbReference>
<evidence type="ECO:0000256" key="10">
    <source>
        <dbReference type="SAM" id="SignalP"/>
    </source>
</evidence>
<feature type="signal peptide" evidence="10">
    <location>
        <begin position="1"/>
        <end position="22"/>
    </location>
</feature>
<keyword evidence="4 9" id="KW-0812">Transmembrane</keyword>
<evidence type="ECO:0000256" key="1">
    <source>
        <dbReference type="ARBA" id="ARBA00002791"/>
    </source>
</evidence>
<evidence type="ECO:0000256" key="9">
    <source>
        <dbReference type="SAM" id="Phobius"/>
    </source>
</evidence>
<dbReference type="GO" id="GO:0016740">
    <property type="term" value="F:transferase activity"/>
    <property type="evidence" value="ECO:0007669"/>
    <property type="project" value="UniProtKB-KW"/>
</dbReference>
<evidence type="ECO:0000313" key="12">
    <source>
        <dbReference type="Proteomes" id="UP001309876"/>
    </source>
</evidence>
<comment type="caution">
    <text evidence="11">The sequence shown here is derived from an EMBL/GenBank/DDBJ whole genome shotgun (WGS) entry which is preliminary data.</text>
</comment>
<evidence type="ECO:0000256" key="8">
    <source>
        <dbReference type="ARBA" id="ARBA00023136"/>
    </source>
</evidence>
<proteinExistence type="inferred from homology"/>
<feature type="transmembrane region" description="Helical" evidence="9">
    <location>
        <begin position="293"/>
        <end position="314"/>
    </location>
</feature>